<dbReference type="GO" id="GO:0031410">
    <property type="term" value="C:cytoplasmic vesicle"/>
    <property type="evidence" value="ECO:0007669"/>
    <property type="project" value="TreeGrafter"/>
</dbReference>
<protein>
    <submittedName>
        <fullName evidence="4">Aste57867_21255 protein</fullName>
    </submittedName>
</protein>
<evidence type="ECO:0000313" key="4">
    <source>
        <dbReference type="EMBL" id="VFT97927.1"/>
    </source>
</evidence>
<organism evidence="4 5">
    <name type="scientific">Aphanomyces stellatus</name>
    <dbReference type="NCBI Taxonomy" id="120398"/>
    <lineage>
        <taxon>Eukaryota</taxon>
        <taxon>Sar</taxon>
        <taxon>Stramenopiles</taxon>
        <taxon>Oomycota</taxon>
        <taxon>Saprolegniomycetes</taxon>
        <taxon>Saprolegniales</taxon>
        <taxon>Verrucalvaceae</taxon>
        <taxon>Aphanomyces</taxon>
    </lineage>
</organism>
<dbReference type="InterPro" id="IPR044926">
    <property type="entry name" value="RGS_subdomain_2"/>
</dbReference>
<gene>
    <name evidence="4" type="primary">Aste57867_21255</name>
    <name evidence="3" type="ORF">As57867_021186</name>
    <name evidence="4" type="ORF">ASTE57867_21255</name>
</gene>
<dbReference type="InterPro" id="IPR001194">
    <property type="entry name" value="cDENN_dom"/>
</dbReference>
<dbReference type="SMART" id="SM00799">
    <property type="entry name" value="DENN"/>
    <property type="match status" value="1"/>
</dbReference>
<dbReference type="PANTHER" id="PTHR12296">
    <property type="entry name" value="DENN DOMAIN-CONTAINING PROTEIN 4"/>
    <property type="match status" value="1"/>
</dbReference>
<evidence type="ECO:0000313" key="5">
    <source>
        <dbReference type="Proteomes" id="UP000332933"/>
    </source>
</evidence>
<dbReference type="GO" id="GO:0032483">
    <property type="term" value="P:regulation of Rab protein signal transduction"/>
    <property type="evidence" value="ECO:0007669"/>
    <property type="project" value="TreeGrafter"/>
</dbReference>
<dbReference type="PANTHER" id="PTHR12296:SF21">
    <property type="entry name" value="DENN DOMAIN-CONTAINING PROTEIN 3"/>
    <property type="match status" value="1"/>
</dbReference>
<feature type="region of interest" description="Disordered" evidence="1">
    <location>
        <begin position="152"/>
        <end position="190"/>
    </location>
</feature>
<accession>A0A485LIG8</accession>
<feature type="region of interest" description="Disordered" evidence="1">
    <location>
        <begin position="123"/>
        <end position="142"/>
    </location>
</feature>
<dbReference type="InterPro" id="IPR036305">
    <property type="entry name" value="RGS_sf"/>
</dbReference>
<dbReference type="Proteomes" id="UP000332933">
    <property type="component" value="Unassembled WGS sequence"/>
</dbReference>
<dbReference type="SUPFAM" id="SSF48097">
    <property type="entry name" value="Regulator of G-protein signaling, RGS"/>
    <property type="match status" value="1"/>
</dbReference>
<feature type="compositionally biased region" description="Low complexity" evidence="1">
    <location>
        <begin position="177"/>
        <end position="190"/>
    </location>
</feature>
<dbReference type="Gene3D" id="1.10.167.10">
    <property type="entry name" value="Regulator of G-protein Signalling 4, domain 2"/>
    <property type="match status" value="1"/>
</dbReference>
<feature type="domain" description="UDENN" evidence="2">
    <location>
        <begin position="557"/>
        <end position="963"/>
    </location>
</feature>
<evidence type="ECO:0000256" key="1">
    <source>
        <dbReference type="SAM" id="MobiDB-lite"/>
    </source>
</evidence>
<dbReference type="AlphaFoldDB" id="A0A485LIG8"/>
<reference evidence="4 5" key="1">
    <citation type="submission" date="2019-03" db="EMBL/GenBank/DDBJ databases">
        <authorList>
            <person name="Gaulin E."/>
            <person name="Dumas B."/>
        </authorList>
    </citation>
    <scope>NUCLEOTIDE SEQUENCE [LARGE SCALE GENOMIC DNA]</scope>
    <source>
        <strain evidence="4">CBS 568.67</strain>
    </source>
</reference>
<dbReference type="Pfam" id="PF02141">
    <property type="entry name" value="DENN"/>
    <property type="match status" value="1"/>
</dbReference>
<evidence type="ECO:0000313" key="3">
    <source>
        <dbReference type="EMBL" id="KAF0686963.1"/>
    </source>
</evidence>
<dbReference type="EMBL" id="VJMH01006965">
    <property type="protein sequence ID" value="KAF0686963.1"/>
    <property type="molecule type" value="Genomic_DNA"/>
</dbReference>
<keyword evidence="5" id="KW-1185">Reference proteome</keyword>
<dbReference type="InterPro" id="IPR037516">
    <property type="entry name" value="Tripartite_DENN"/>
</dbReference>
<dbReference type="PROSITE" id="PS50211">
    <property type="entry name" value="DENN"/>
    <property type="match status" value="1"/>
</dbReference>
<feature type="compositionally biased region" description="Basic and acidic residues" evidence="1">
    <location>
        <begin position="152"/>
        <end position="164"/>
    </location>
</feature>
<dbReference type="OrthoDB" id="206724at2759"/>
<dbReference type="EMBL" id="CAADRA010006991">
    <property type="protein sequence ID" value="VFT97927.1"/>
    <property type="molecule type" value="Genomic_DNA"/>
</dbReference>
<sequence length="963" mass="109949">MRVRGKGFARRRHSSCTTATVTHGAHVDMLPEDATIRAEDIIRESCESYPSDCESMWDSSRSLTDLSTQSLGDVLASQRSTFQEMQPIRETTVESMLLESMSAQDMTAILDDTFDSAASEVSQSSMLVEDDPRKSRQAKSRWAQQVRLKAKHFLDQSSSKEKPPKKPVALKKSETEPPASSSSFGSPQPSTLQKWNRWLTDHYNSNVKHVPHYSLGKVLQMPNPLALWAREDPHTSHVINPLSLVSLEEVVQTPKMMRYYASWLTTEPDQCKLFFLCSLDEYRVFWRMLVTQTPSKAARDMTDESRSMLQTYGRKIFAKYLVPDSQFYIGDAMPLRLDAVEADISTGGEAALHAFDAISRHVKQYLMQSYPQFRAHALYADMMNSCPRELLPLDCILLNRLFCNFFWLFLFQHQYHNELALFMEVQYDFKFLYRAYAMAPHDAALLERGTRMLTYIRLRYFKDAQPDLDVNLTAAVATLQDEQEVIVQKLQDMYSELYFRFIASQAYAEFAMYSRNDSTRRLSELLLHYGLRAHFSYAADVAAMSSPPLLEQLPPDWIEAIVSFESTASTNFDVKWTPQYVKTDFDGPIDAFLVPWCKTPHDCRIQSSTCPAPFAFNTHVLIQDVEMFAAVLTLFRPNPDDPSYFLPYGVAVFSKYPLHTSLRQRLSEIYEKCIPGYVPGMVATLSAPLPTTFVREMPELPCVDYSLALLFDTLDLTNIMTLFTAALLECRILLISSQYTVLAVVAETLRTILNPLGWPHVYVPVMPGRMLDYLQCPTPFLFGVQKDLLDASLLSASCCLEWLPMVFCLGELGDEVVCVDLDTSVVVQGELPVDLPSPVWKRLHTTLRLCLKLHVTKSDHVFGHSFEREARHFPDMRIRMAFYDAVMAVIGLGQQQSDDIDDGEDVHFGRFRYVWDDQYDEKVVFFDEAGYLAQSHPAMRAFRTCFIATQAFSEFIVARNGFV</sequence>
<evidence type="ECO:0000259" key="2">
    <source>
        <dbReference type="PROSITE" id="PS50211"/>
    </source>
</evidence>
<proteinExistence type="predicted"/>
<name>A0A485LIG8_9STRA</name>
<dbReference type="Gene3D" id="3.40.50.11500">
    <property type="match status" value="1"/>
</dbReference>
<dbReference type="InterPro" id="IPR043153">
    <property type="entry name" value="DENN_C"/>
</dbReference>
<reference evidence="3" key="2">
    <citation type="submission" date="2019-06" db="EMBL/GenBank/DDBJ databases">
        <title>Genomics analysis of Aphanomyces spp. identifies a new class of oomycete effector associated with host adaptation.</title>
        <authorList>
            <person name="Gaulin E."/>
        </authorList>
    </citation>
    <scope>NUCLEOTIDE SEQUENCE</scope>
    <source>
        <strain evidence="3">CBS 578.67</strain>
    </source>
</reference>
<dbReference type="InterPro" id="IPR051696">
    <property type="entry name" value="DENN_Domain_GEFs"/>
</dbReference>